<evidence type="ECO:0008006" key="4">
    <source>
        <dbReference type="Google" id="ProtNLM"/>
    </source>
</evidence>
<evidence type="ECO:0000313" key="2">
    <source>
        <dbReference type="EMBL" id="SDZ46536.1"/>
    </source>
</evidence>
<sequence>MRRIVSLAGALAVGAGILMAGTGVAEADPYDCTTWQPHSDEAAARCTNGTGEYRAHARCNSPGNPDYDAYGLWVRVGKTSVAQCSRYVFDRVKTAGVQVR</sequence>
<organism evidence="2 3">
    <name type="scientific">Amycolatopsis xylanica</name>
    <dbReference type="NCBI Taxonomy" id="589385"/>
    <lineage>
        <taxon>Bacteria</taxon>
        <taxon>Bacillati</taxon>
        <taxon>Actinomycetota</taxon>
        <taxon>Actinomycetes</taxon>
        <taxon>Pseudonocardiales</taxon>
        <taxon>Pseudonocardiaceae</taxon>
        <taxon>Amycolatopsis</taxon>
    </lineage>
</organism>
<keyword evidence="3" id="KW-1185">Reference proteome</keyword>
<name>A0A1H3T8G7_9PSEU</name>
<dbReference type="Proteomes" id="UP000199515">
    <property type="component" value="Unassembled WGS sequence"/>
</dbReference>
<feature type="signal peptide" evidence="1">
    <location>
        <begin position="1"/>
        <end position="20"/>
    </location>
</feature>
<dbReference type="RefSeq" id="WP_143047311.1">
    <property type="nucleotide sequence ID" value="NZ_FNON01000020.1"/>
</dbReference>
<gene>
    <name evidence="2" type="ORF">SAMN05421504_1209</name>
</gene>
<evidence type="ECO:0000313" key="3">
    <source>
        <dbReference type="Proteomes" id="UP000199515"/>
    </source>
</evidence>
<evidence type="ECO:0000256" key="1">
    <source>
        <dbReference type="SAM" id="SignalP"/>
    </source>
</evidence>
<dbReference type="OrthoDB" id="4381536at2"/>
<dbReference type="EMBL" id="FNON01000020">
    <property type="protein sequence ID" value="SDZ46536.1"/>
    <property type="molecule type" value="Genomic_DNA"/>
</dbReference>
<feature type="chain" id="PRO_5038610159" description="Secreted protein" evidence="1">
    <location>
        <begin position="21"/>
        <end position="100"/>
    </location>
</feature>
<accession>A0A1H3T8G7</accession>
<proteinExistence type="predicted"/>
<dbReference type="AlphaFoldDB" id="A0A1H3T8G7"/>
<protein>
    <recommendedName>
        <fullName evidence="4">Secreted protein</fullName>
    </recommendedName>
</protein>
<keyword evidence="1" id="KW-0732">Signal</keyword>
<reference evidence="2 3" key="1">
    <citation type="submission" date="2016-10" db="EMBL/GenBank/DDBJ databases">
        <authorList>
            <person name="de Groot N.N."/>
        </authorList>
    </citation>
    <scope>NUCLEOTIDE SEQUENCE [LARGE SCALE GENOMIC DNA]</scope>
    <source>
        <strain evidence="2 3">CPCC 202699</strain>
    </source>
</reference>